<evidence type="ECO:0000259" key="2">
    <source>
        <dbReference type="Pfam" id="PF01548"/>
    </source>
</evidence>
<dbReference type="EMBL" id="JAKNCT010000011">
    <property type="protein sequence ID" value="MCG5031617.1"/>
    <property type="molecule type" value="Genomic_DNA"/>
</dbReference>
<dbReference type="PANTHER" id="PTHR33055:SF15">
    <property type="entry name" value="TRANSPOSASE-RELATED"/>
    <property type="match status" value="1"/>
</dbReference>
<protein>
    <submittedName>
        <fullName evidence="4">IS110 family transposase</fullName>
    </submittedName>
</protein>
<gene>
    <name evidence="4" type="ORF">MAF45_09220</name>
</gene>
<organism evidence="4 5">
    <name type="scientific">Mesosutterella porci</name>
    <dbReference type="NCBI Taxonomy" id="2915351"/>
    <lineage>
        <taxon>Bacteria</taxon>
        <taxon>Pseudomonadati</taxon>
        <taxon>Pseudomonadota</taxon>
        <taxon>Betaproteobacteria</taxon>
        <taxon>Burkholderiales</taxon>
        <taxon>Sutterellaceae</taxon>
        <taxon>Mesosutterella</taxon>
    </lineage>
</organism>
<evidence type="ECO:0000313" key="5">
    <source>
        <dbReference type="Proteomes" id="UP001297600"/>
    </source>
</evidence>
<keyword evidence="5" id="KW-1185">Reference proteome</keyword>
<feature type="domain" description="Transposase IS116/IS110/IS902 C-terminal" evidence="3">
    <location>
        <begin position="250"/>
        <end position="333"/>
    </location>
</feature>
<accession>A0ABS9MSL7</accession>
<sequence length="418" mass="47471">MPKTTTDSCPTIDRTNFIGIDLLSNNIFVCVLVNTIDPQSGQLGCRAIYKRKIPLEPGLQHVAEALEPYCSVPHVATVESTYNWYGLADLFESRGGILKLADPTTVKKFKAKFSDDKSDAEFLADRLRLNDLKTTEIIPRNARSFRDLVRLRNSLIQDRSRYAVILINMINNQCCERINRTAIVHWAEELQRSGQLPEKLTATLHNDCILRKVEVNLRMFTSCSEEIKRIEAAIVETARKAPQHCHQYLKILQSIKGCGEVISTVLASEIHDIRRFRNAKNFVPCCRLAPTERLSNGKVKGEGNAKNDNAYLSWAFTELANLVVRFNPPAKKKFDRLLSKRNGLRCRAIRPIAAMLARAVYYMLRDKKDFQLEMLFGSSGSKVKRTRPLSEPESQNKEFTEKLQTRGGGMRLSVNEPI</sequence>
<feature type="compositionally biased region" description="Basic and acidic residues" evidence="1">
    <location>
        <begin position="388"/>
        <end position="404"/>
    </location>
</feature>
<dbReference type="Proteomes" id="UP001297600">
    <property type="component" value="Unassembled WGS sequence"/>
</dbReference>
<dbReference type="RefSeq" id="WP_237979784.1">
    <property type="nucleotide sequence ID" value="NZ_JAKNCT010000011.1"/>
</dbReference>
<dbReference type="PANTHER" id="PTHR33055">
    <property type="entry name" value="TRANSPOSASE FOR INSERTION SEQUENCE ELEMENT IS1111A"/>
    <property type="match status" value="1"/>
</dbReference>
<evidence type="ECO:0000313" key="4">
    <source>
        <dbReference type="EMBL" id="MCG5031617.1"/>
    </source>
</evidence>
<feature type="domain" description="Transposase IS110-like N-terminal" evidence="2">
    <location>
        <begin position="56"/>
        <end position="168"/>
    </location>
</feature>
<dbReference type="Pfam" id="PF02371">
    <property type="entry name" value="Transposase_20"/>
    <property type="match status" value="1"/>
</dbReference>
<evidence type="ECO:0000259" key="3">
    <source>
        <dbReference type="Pfam" id="PF02371"/>
    </source>
</evidence>
<name>A0ABS9MSL7_9BURK</name>
<dbReference type="InterPro" id="IPR002525">
    <property type="entry name" value="Transp_IS110-like_N"/>
</dbReference>
<proteinExistence type="predicted"/>
<evidence type="ECO:0000256" key="1">
    <source>
        <dbReference type="SAM" id="MobiDB-lite"/>
    </source>
</evidence>
<dbReference type="InterPro" id="IPR003346">
    <property type="entry name" value="Transposase_20"/>
</dbReference>
<feature type="region of interest" description="Disordered" evidence="1">
    <location>
        <begin position="382"/>
        <end position="407"/>
    </location>
</feature>
<dbReference type="InterPro" id="IPR047650">
    <property type="entry name" value="Transpos_IS110"/>
</dbReference>
<reference evidence="4 5" key="1">
    <citation type="submission" date="2022-02" db="EMBL/GenBank/DDBJ databases">
        <title>Mesosutterella porci, a novel member of the family Sutterellaceae from pig feces.</title>
        <authorList>
            <person name="Wylensek D."/>
            <person name="Clavel T."/>
        </authorList>
    </citation>
    <scope>NUCLEOTIDE SEQUENCE [LARGE SCALE GENOMIC DNA]</scope>
    <source>
        <strain evidence="5">oilRF-744-wt-GAM-9</strain>
    </source>
</reference>
<comment type="caution">
    <text evidence="4">The sequence shown here is derived from an EMBL/GenBank/DDBJ whole genome shotgun (WGS) entry which is preliminary data.</text>
</comment>
<dbReference type="Pfam" id="PF01548">
    <property type="entry name" value="DEDD_Tnp_IS110"/>
    <property type="match status" value="1"/>
</dbReference>
<dbReference type="NCBIfam" id="NF033542">
    <property type="entry name" value="transpos_IS110"/>
    <property type="match status" value="1"/>
</dbReference>